<proteinExistence type="predicted"/>
<protein>
    <recommendedName>
        <fullName evidence="5">DNA endonuclease activator Ctp1 C-terminal domain-containing protein</fullName>
    </recommendedName>
</protein>
<keyword evidence="6" id="KW-1185">Reference proteome</keyword>
<dbReference type="RefSeq" id="XP_011297175.1">
    <property type="nucleotide sequence ID" value="XM_011298873.1"/>
</dbReference>
<feature type="compositionally biased region" description="Polar residues" evidence="4">
    <location>
        <begin position="129"/>
        <end position="167"/>
    </location>
</feature>
<accession>A0A9R1SU40</accession>
<dbReference type="GeneID" id="105262960"/>
<dbReference type="GO" id="GO:0010792">
    <property type="term" value="P:DNA double-strand break processing involved in repair via single-strand annealing"/>
    <property type="evidence" value="ECO:0007669"/>
    <property type="project" value="TreeGrafter"/>
</dbReference>
<dbReference type="InterPro" id="IPR013882">
    <property type="entry name" value="Ctp1_C"/>
</dbReference>
<keyword evidence="3" id="KW-0539">Nucleus</keyword>
<dbReference type="GO" id="GO:0005634">
    <property type="term" value="C:nucleus"/>
    <property type="evidence" value="ECO:0007669"/>
    <property type="project" value="UniProtKB-SubCell"/>
</dbReference>
<dbReference type="OrthoDB" id="5801062at2759"/>
<dbReference type="Pfam" id="PF08573">
    <property type="entry name" value="SAE2"/>
    <property type="match status" value="1"/>
</dbReference>
<evidence type="ECO:0000256" key="1">
    <source>
        <dbReference type="ARBA" id="ARBA00004123"/>
    </source>
</evidence>
<dbReference type="InterPro" id="IPR033316">
    <property type="entry name" value="RBBP8-like"/>
</dbReference>
<evidence type="ECO:0000256" key="4">
    <source>
        <dbReference type="SAM" id="MobiDB-lite"/>
    </source>
</evidence>
<organism evidence="6 7">
    <name type="scientific">Fopius arisanus</name>
    <dbReference type="NCBI Taxonomy" id="64838"/>
    <lineage>
        <taxon>Eukaryota</taxon>
        <taxon>Metazoa</taxon>
        <taxon>Ecdysozoa</taxon>
        <taxon>Arthropoda</taxon>
        <taxon>Hexapoda</taxon>
        <taxon>Insecta</taxon>
        <taxon>Pterygota</taxon>
        <taxon>Neoptera</taxon>
        <taxon>Endopterygota</taxon>
        <taxon>Hymenoptera</taxon>
        <taxon>Apocrita</taxon>
        <taxon>Ichneumonoidea</taxon>
        <taxon>Braconidae</taxon>
        <taxon>Opiinae</taxon>
        <taxon>Fopius</taxon>
    </lineage>
</organism>
<sequence length="479" mass="54433">MRDFPETSYNFKQTAVKKAGEEITRALNTISDIFKNFQEDYLALLLDNESLRCQLRRTSPPDLKVISKILKESPKKSPGAPTAPITSPTILSQEGPETPGIVETTQFPAKPRQTPLKPPKKSLFPSKPNENVNPGPSTSHQTPRSSQTQRILSLSKKNPQTRINSSGKVERQTKLVLQPLNQKTDVSSLRVLDPRDLEIDETMFERFTQKPDHVDVIESSPNFDVSKRKGRLRLKSKVERSEVTSRRPQAPVDEIVLSDFEVEDLEPSLSQMEKEAVAQDGKREGKILGTGKEKEKRERMRVKSDLADSANIQDIGQTRADLDETYFPRGEVEGLDGNLAKRKLSGGEGTSKIEKDKAFEIDLDGDWDTDVSMDKWTSPPPKKMMNSFDFVPEPKETHKFAYKGPVVRGKSERAKLKGWSCRDCQVYYENMNLTEDELQKRMDQCSRHRSKFNERYQTPPGFWNPVFDDTPSTQKTVCE</sequence>
<feature type="domain" description="DNA endonuclease activator Ctp1 C-terminal" evidence="5">
    <location>
        <begin position="433"/>
        <end position="474"/>
    </location>
</feature>
<comment type="subcellular location">
    <subcellularLocation>
        <location evidence="1">Nucleus</location>
    </subcellularLocation>
</comment>
<evidence type="ECO:0000313" key="6">
    <source>
        <dbReference type="Proteomes" id="UP000694866"/>
    </source>
</evidence>
<evidence type="ECO:0000259" key="5">
    <source>
        <dbReference type="Pfam" id="PF08573"/>
    </source>
</evidence>
<keyword evidence="2" id="KW-0227">DNA damage</keyword>
<reference evidence="7" key="1">
    <citation type="submission" date="2025-08" db="UniProtKB">
        <authorList>
            <consortium name="RefSeq"/>
        </authorList>
    </citation>
    <scope>IDENTIFICATION</scope>
</reference>
<evidence type="ECO:0000313" key="7">
    <source>
        <dbReference type="RefSeq" id="XP_011297175.1"/>
    </source>
</evidence>
<dbReference type="Proteomes" id="UP000694866">
    <property type="component" value="Unplaced"/>
</dbReference>
<dbReference type="PANTHER" id="PTHR15107:SF0">
    <property type="entry name" value="DNA ENDONUCLEASE ACTIVATOR CTP1 C-TERMINAL DOMAIN-CONTAINING PROTEIN"/>
    <property type="match status" value="1"/>
</dbReference>
<evidence type="ECO:0000256" key="2">
    <source>
        <dbReference type="ARBA" id="ARBA00022763"/>
    </source>
</evidence>
<name>A0A9R1SU40_9HYME</name>
<dbReference type="KEGG" id="fas:105262960"/>
<gene>
    <name evidence="7" type="primary">LOC105262960</name>
</gene>
<evidence type="ECO:0000256" key="3">
    <source>
        <dbReference type="ARBA" id="ARBA00023242"/>
    </source>
</evidence>
<feature type="region of interest" description="Disordered" evidence="4">
    <location>
        <begin position="71"/>
        <end position="170"/>
    </location>
</feature>
<dbReference type="AlphaFoldDB" id="A0A9R1SU40"/>
<dbReference type="PANTHER" id="PTHR15107">
    <property type="entry name" value="RETINOBLASTOMA BINDING PROTEIN 8"/>
    <property type="match status" value="1"/>
</dbReference>
<dbReference type="GO" id="GO:0003684">
    <property type="term" value="F:damaged DNA binding"/>
    <property type="evidence" value="ECO:0007669"/>
    <property type="project" value="TreeGrafter"/>
</dbReference>